<dbReference type="InterPro" id="IPR017850">
    <property type="entry name" value="Alkaline_phosphatase_core_sf"/>
</dbReference>
<feature type="transmembrane region" description="Helical" evidence="1">
    <location>
        <begin position="12"/>
        <end position="33"/>
    </location>
</feature>
<feature type="transmembrane region" description="Helical" evidence="1">
    <location>
        <begin position="677"/>
        <end position="697"/>
    </location>
</feature>
<dbReference type="GO" id="GO:0005789">
    <property type="term" value="C:endoplasmic reticulum membrane"/>
    <property type="evidence" value="ECO:0007669"/>
    <property type="project" value="TreeGrafter"/>
</dbReference>
<dbReference type="GO" id="GO:0051377">
    <property type="term" value="F:mannose-ethanolamine phosphotransferase activity"/>
    <property type="evidence" value="ECO:0007669"/>
    <property type="project" value="TreeGrafter"/>
</dbReference>
<organism evidence="2">
    <name type="scientific">Hyalella azteca</name>
    <name type="common">Amphipod</name>
    <dbReference type="NCBI Taxonomy" id="294128"/>
    <lineage>
        <taxon>Eukaryota</taxon>
        <taxon>Metazoa</taxon>
        <taxon>Ecdysozoa</taxon>
        <taxon>Arthropoda</taxon>
        <taxon>Crustacea</taxon>
        <taxon>Multicrustacea</taxon>
        <taxon>Malacostraca</taxon>
        <taxon>Eumalacostraca</taxon>
        <taxon>Peracarida</taxon>
        <taxon>Amphipoda</taxon>
        <taxon>Senticaudata</taxon>
        <taxon>Talitrida</taxon>
        <taxon>Talitroidea</taxon>
        <taxon>Hyalellidae</taxon>
        <taxon>Hyalella</taxon>
    </lineage>
</organism>
<dbReference type="AlphaFoldDB" id="A0A6A0HEF3"/>
<evidence type="ECO:0000256" key="1">
    <source>
        <dbReference type="SAM" id="Phobius"/>
    </source>
</evidence>
<keyword evidence="1" id="KW-0472">Membrane</keyword>
<feature type="transmembrane region" description="Helical" evidence="1">
    <location>
        <begin position="644"/>
        <end position="671"/>
    </location>
</feature>
<evidence type="ECO:0000313" key="2">
    <source>
        <dbReference type="EMBL" id="KAA0203007.1"/>
    </source>
</evidence>
<name>A0A6A0HEF3_HYAAZ</name>
<protein>
    <recommendedName>
        <fullName evidence="3">GPI ethanolamine phosphate transferase 3</fullName>
    </recommendedName>
</protein>
<dbReference type="PANTHER" id="PTHR23071:SF1">
    <property type="entry name" value="GPI ETHANOLAMINE PHOSPHATE TRANSFERASE 3"/>
    <property type="match status" value="1"/>
</dbReference>
<reference evidence="2" key="2">
    <citation type="journal article" date="2018" name="Environ. Sci. Technol.">
        <title>The Toxicogenome of Hyalella azteca: A Model for Sediment Ecotoxicology and Evolutionary Toxicology.</title>
        <authorList>
            <person name="Poynton H.C."/>
            <person name="Hasenbein S."/>
            <person name="Benoit J.B."/>
            <person name="Sepulveda M.S."/>
            <person name="Poelchau M.F."/>
            <person name="Hughes D.S.T."/>
            <person name="Murali S.C."/>
            <person name="Chen S."/>
            <person name="Glastad K.M."/>
            <person name="Goodisman M.A.D."/>
            <person name="Werren J.H."/>
            <person name="Vineis J.H."/>
            <person name="Bowen J.L."/>
            <person name="Friedrich M."/>
            <person name="Jones J."/>
            <person name="Robertson H.M."/>
            <person name="Feyereisen R."/>
            <person name="Mechler-Hickson A."/>
            <person name="Mathers N."/>
            <person name="Lee C.E."/>
            <person name="Colbourne J.K."/>
            <person name="Biales A."/>
            <person name="Johnston J.S."/>
            <person name="Wellborn G.A."/>
            <person name="Rosendale A.J."/>
            <person name="Cridge A.G."/>
            <person name="Munoz-Torres M.C."/>
            <person name="Bain P.A."/>
            <person name="Manny A.R."/>
            <person name="Major K.M."/>
            <person name="Lambert F.N."/>
            <person name="Vulpe C.D."/>
            <person name="Tuck P."/>
            <person name="Blalock B.J."/>
            <person name="Lin Y.Y."/>
            <person name="Smith M.E."/>
            <person name="Ochoa-Acuna H."/>
            <person name="Chen M.M."/>
            <person name="Childers C.P."/>
            <person name="Qu J."/>
            <person name="Dugan S."/>
            <person name="Lee S.L."/>
            <person name="Chao H."/>
            <person name="Dinh H."/>
            <person name="Han Y."/>
            <person name="Doddapaneni H."/>
            <person name="Worley K.C."/>
            <person name="Muzny D.M."/>
            <person name="Gibbs R.A."/>
            <person name="Richards S."/>
        </authorList>
    </citation>
    <scope>NUCLEOTIDE SEQUENCE</scope>
    <source>
        <strain evidence="2">HAZT.00-mixed</strain>
        <tissue evidence="2">Whole organism</tissue>
    </source>
</reference>
<feature type="transmembrane region" description="Helical" evidence="1">
    <location>
        <begin position="581"/>
        <end position="601"/>
    </location>
</feature>
<keyword evidence="1" id="KW-1133">Transmembrane helix</keyword>
<dbReference type="Proteomes" id="UP000711488">
    <property type="component" value="Unassembled WGS sequence"/>
</dbReference>
<feature type="transmembrane region" description="Helical" evidence="1">
    <location>
        <begin position="540"/>
        <end position="561"/>
    </location>
</feature>
<evidence type="ECO:0008006" key="3">
    <source>
        <dbReference type="Google" id="ProtNLM"/>
    </source>
</evidence>
<feature type="transmembrane region" description="Helical" evidence="1">
    <location>
        <begin position="709"/>
        <end position="727"/>
    </location>
</feature>
<feature type="transmembrane region" description="Helical" evidence="1">
    <location>
        <begin position="422"/>
        <end position="440"/>
    </location>
</feature>
<feature type="transmembrane region" description="Helical" evidence="1">
    <location>
        <begin position="850"/>
        <end position="874"/>
    </location>
</feature>
<feature type="transmembrane region" description="Helical" evidence="1">
    <location>
        <begin position="452"/>
        <end position="473"/>
    </location>
</feature>
<dbReference type="GO" id="GO:0006506">
    <property type="term" value="P:GPI anchor biosynthetic process"/>
    <property type="evidence" value="ECO:0007669"/>
    <property type="project" value="InterPro"/>
</dbReference>
<feature type="transmembrane region" description="Helical" evidence="1">
    <location>
        <begin position="510"/>
        <end position="528"/>
    </location>
</feature>
<reference evidence="2" key="1">
    <citation type="submission" date="2014-08" db="EMBL/GenBank/DDBJ databases">
        <authorList>
            <person name="Murali S."/>
            <person name="Richards S."/>
            <person name="Bandaranaike D."/>
            <person name="Bellair M."/>
            <person name="Blankenburg K."/>
            <person name="Chao H."/>
            <person name="Dinh H."/>
            <person name="Doddapaneni H."/>
            <person name="Dugan-Rocha S."/>
            <person name="Elkadiri S."/>
            <person name="Gnanaolivu R."/>
            <person name="Hughes D."/>
            <person name="Lee S."/>
            <person name="Li M."/>
            <person name="Ming W."/>
            <person name="Munidasa M."/>
            <person name="Muniz J."/>
            <person name="Nguyen L."/>
            <person name="Osuji N."/>
            <person name="Pu L.-L."/>
            <person name="Puazo M."/>
            <person name="Skinner E."/>
            <person name="Qu C."/>
            <person name="Quiroz J."/>
            <person name="Raj R."/>
            <person name="Weissenberger G."/>
            <person name="Xin Y."/>
            <person name="Zou X."/>
            <person name="Han Y."/>
            <person name="Worley K."/>
            <person name="Muzny D."/>
            <person name="Gibbs R."/>
        </authorList>
    </citation>
    <scope>NUCLEOTIDE SEQUENCE</scope>
    <source>
        <strain evidence="2">HAZT.00-mixed</strain>
        <tissue evidence="2">Whole organism</tissue>
    </source>
</reference>
<dbReference type="SUPFAM" id="SSF53649">
    <property type="entry name" value="Alkaline phosphatase-like"/>
    <property type="match status" value="1"/>
</dbReference>
<dbReference type="Gene3D" id="3.40.720.10">
    <property type="entry name" value="Alkaline Phosphatase, subunit A"/>
    <property type="match status" value="2"/>
</dbReference>
<reference evidence="2" key="3">
    <citation type="submission" date="2019-06" db="EMBL/GenBank/DDBJ databases">
        <authorList>
            <person name="Poynton C."/>
            <person name="Hasenbein S."/>
            <person name="Benoit J.B."/>
            <person name="Sepulveda M.S."/>
            <person name="Poelchau M.F."/>
            <person name="Murali S.C."/>
            <person name="Chen S."/>
            <person name="Glastad K.M."/>
            <person name="Werren J.H."/>
            <person name="Vineis J.H."/>
            <person name="Bowen J.L."/>
            <person name="Friedrich M."/>
            <person name="Jones J."/>
            <person name="Robertson H.M."/>
            <person name="Feyereisen R."/>
            <person name="Mechler-Hickson A."/>
            <person name="Mathers N."/>
            <person name="Lee C.E."/>
            <person name="Colbourne J.K."/>
            <person name="Biales A."/>
            <person name="Johnston J.S."/>
            <person name="Wellborn G.A."/>
            <person name="Rosendale A.J."/>
            <person name="Cridge A.G."/>
            <person name="Munoz-Torres M.C."/>
            <person name="Bain P.A."/>
            <person name="Manny A.R."/>
            <person name="Major K.M."/>
            <person name="Lambert F.N."/>
            <person name="Vulpe C.D."/>
            <person name="Tuck P."/>
            <person name="Blalock B.J."/>
            <person name="Lin Y.-Y."/>
            <person name="Smith M.E."/>
            <person name="Ochoa-Acuna H."/>
            <person name="Chen M.-J.M."/>
            <person name="Childers C.P."/>
            <person name="Qu J."/>
            <person name="Dugan S."/>
            <person name="Lee S.L."/>
            <person name="Chao H."/>
            <person name="Dinh H."/>
            <person name="Han Y."/>
            <person name="Doddapaneni H."/>
            <person name="Worley K.C."/>
            <person name="Muzny D.M."/>
            <person name="Gibbs R.A."/>
            <person name="Richards S."/>
        </authorList>
    </citation>
    <scope>NUCLEOTIDE SEQUENCE</scope>
    <source>
        <strain evidence="2">HAZT.00-mixed</strain>
        <tissue evidence="2">Whole organism</tissue>
    </source>
</reference>
<dbReference type="InterPro" id="IPR039524">
    <property type="entry name" value="PIGO/GPI13"/>
</dbReference>
<feature type="transmembrane region" description="Helical" evidence="1">
    <location>
        <begin position="815"/>
        <end position="838"/>
    </location>
</feature>
<sequence length="895" mass="99042">MVLVGGRWKVLLLLVLPVASFIAGLLVFIQGFLLTRHALLDASTCSDFGELSENGCWMPKKFNKTVLLLIDGLRYDFAAEDDTVKSAVVPAFLNKMPVFKEIISGIADIDSKGTTHLPWRGSGFLAKFIADAPTTTMQRLKGLITGGLPTFIDLAQNFDSGSISEDNLVLQLEQHGRSITVLGDDTWRNLFPNRHVAQSIHDDTLLLVFGDHGMTATGDHGGDSDAEVTAAFFVYSPGLVKNFSSYYRSSPHSSTNTNESNINELLFQGEIFPVGDWRHQTPHLIQQVSLVPTVSLLLGVPIPYSSIGSVVPQLFGSLQDQVMALSLNVKQVHRYLSHYNDKFSSNRFPLSMWQKLVSLKVDIDDIGRINLSNSTHLEAYKSSLKEEAVGKDLEQIKNHLLMRRKSLYEEYLSLAKAMCEEVWATFDVTAMAGGIFLMITRTFEKGKIKNQASISSVLAYIAVSVFIVVGVAVRWSSSYRRCREEQSSCEPSTNYLPLSSIDSALQNKRFFIGVFLLILTVSLPRQWLSYCGNLNGMRAAVFVYRNATIICGVMIATYWALDAVPKPSALILTYMNYPPRVIYALAAITILITFVKPLLIFQLHKNKRQYNVTNAHMLIPELFNNLKEDFGRNKRPDSDCETPVVYGLATAISAPLVTTGSMAAIVVLLLVGDGMALPLLLLILTVAGFCFLHAAICWQNPLLDSVMRLRWVGPVVWCLLSLHGFYSTGHQTTFPTLPWSAAFVGRVETGAGGTLAPALLVLLHTFSGHLLLGLLLPLLPLAPLTLGAILPTLRKKKSGDELQRGEFVLLDRPEVFLASLSSFAVSYVLLTCISCLFLRRHLMMWKIFAPHLIFESVGLVVTLCSVSFSVLLALRTLDVLQTWAIRISFLKEKPS</sequence>
<feature type="transmembrane region" description="Helical" evidence="1">
    <location>
        <begin position="770"/>
        <end position="790"/>
    </location>
</feature>
<accession>A0A6A0HEF3</accession>
<comment type="caution">
    <text evidence="2">The sequence shown here is derived from an EMBL/GenBank/DDBJ whole genome shotgun (WGS) entry which is preliminary data.</text>
</comment>
<dbReference type="PANTHER" id="PTHR23071">
    <property type="entry name" value="PHOSPHATIDYLINOSITOL GLYCAN"/>
    <property type="match status" value="1"/>
</dbReference>
<keyword evidence="1" id="KW-0812">Transmembrane</keyword>
<proteinExistence type="predicted"/>
<dbReference type="EMBL" id="JQDR03002587">
    <property type="protein sequence ID" value="KAA0203007.1"/>
    <property type="molecule type" value="Genomic_DNA"/>
</dbReference>
<gene>
    <name evidence="2" type="ORF">HAZT_HAZT007914</name>
</gene>
<feature type="transmembrane region" description="Helical" evidence="1">
    <location>
        <begin position="739"/>
        <end position="763"/>
    </location>
</feature>
<dbReference type="OrthoDB" id="272139at2759"/>